<gene>
    <name evidence="2" type="ORF">A6X21_01695</name>
</gene>
<dbReference type="Gene3D" id="3.10.100.10">
    <property type="entry name" value="Mannose-Binding Protein A, subunit A"/>
    <property type="match status" value="1"/>
</dbReference>
<dbReference type="InterPro" id="IPR050828">
    <property type="entry name" value="C-type_lectin/matrix_domain"/>
</dbReference>
<name>A0A1C3EU80_9PLAN</name>
<dbReference type="InterPro" id="IPR016186">
    <property type="entry name" value="C-type_lectin-like/link_sf"/>
</dbReference>
<dbReference type="InterPro" id="IPR001304">
    <property type="entry name" value="C-type_lectin-like"/>
</dbReference>
<accession>A0A1C3EU80</accession>
<reference evidence="2 3" key="1">
    <citation type="submission" date="2016-05" db="EMBL/GenBank/DDBJ databases">
        <title>Genomic and physiological characterization of Planctopirus sp. isolated from fresh water lake.</title>
        <authorList>
            <person name="Subhash Y."/>
            <person name="Ramana C."/>
        </authorList>
    </citation>
    <scope>NUCLEOTIDE SEQUENCE [LARGE SCALE GENOMIC DNA]</scope>
    <source>
        <strain evidence="2 3">JC280</strain>
    </source>
</reference>
<dbReference type="SUPFAM" id="SSF56436">
    <property type="entry name" value="C-type lectin-like"/>
    <property type="match status" value="1"/>
</dbReference>
<dbReference type="PROSITE" id="PS50041">
    <property type="entry name" value="C_TYPE_LECTIN_2"/>
    <property type="match status" value="1"/>
</dbReference>
<dbReference type="PANTHER" id="PTHR45710:SF26">
    <property type="entry name" value="RH26557P"/>
    <property type="match status" value="1"/>
</dbReference>
<organism evidence="2 3">
    <name type="scientific">Planctopirus hydrillae</name>
    <dbReference type="NCBI Taxonomy" id="1841610"/>
    <lineage>
        <taxon>Bacteria</taxon>
        <taxon>Pseudomonadati</taxon>
        <taxon>Planctomycetota</taxon>
        <taxon>Planctomycetia</taxon>
        <taxon>Planctomycetales</taxon>
        <taxon>Planctomycetaceae</taxon>
        <taxon>Planctopirus</taxon>
    </lineage>
</organism>
<evidence type="ECO:0000313" key="3">
    <source>
        <dbReference type="Proteomes" id="UP000094828"/>
    </source>
</evidence>
<proteinExistence type="predicted"/>
<dbReference type="SMART" id="SM00034">
    <property type="entry name" value="CLECT"/>
    <property type="match status" value="1"/>
</dbReference>
<dbReference type="AlphaFoldDB" id="A0A1C3EU80"/>
<evidence type="ECO:0000313" key="2">
    <source>
        <dbReference type="EMBL" id="ODA36811.1"/>
    </source>
</evidence>
<dbReference type="PANTHER" id="PTHR45710">
    <property type="entry name" value="C-TYPE LECTIN DOMAIN-CONTAINING PROTEIN 180"/>
    <property type="match status" value="1"/>
</dbReference>
<evidence type="ECO:0000259" key="1">
    <source>
        <dbReference type="PROSITE" id="PS50041"/>
    </source>
</evidence>
<dbReference type="EMBL" id="LYDR01000001">
    <property type="protein sequence ID" value="ODA36811.1"/>
    <property type="molecule type" value="Genomic_DNA"/>
</dbReference>
<dbReference type="STRING" id="1841610.A6X21_01695"/>
<dbReference type="Proteomes" id="UP000094828">
    <property type="component" value="Unassembled WGS sequence"/>
</dbReference>
<feature type="domain" description="C-type lectin" evidence="1">
    <location>
        <begin position="109"/>
        <end position="216"/>
    </location>
</feature>
<protein>
    <recommendedName>
        <fullName evidence="1">C-type lectin domain-containing protein</fullName>
    </recommendedName>
</protein>
<dbReference type="OrthoDB" id="292932at2"/>
<sequence length="221" mass="25409">MRWCFAPLVAITCVTAWGIQPTLEPVELDPFIQRAVQAHRKSVELAEKNADRELRDAFRKRKAAYDRRARELTQAGNLDQAVVIRRRMEDLASPINEPSKPFNGEFFALNGHRYAIFEEPLTWHFAKSLCEERGGHLAIINSDEELAFIDQICGGNACWLGASDEAKEGKWQWIDGSELKLKGRLIDNEMDAEHWLSRDSKLKMYNDLPSARKPCVCEWDY</sequence>
<keyword evidence="3" id="KW-1185">Reference proteome</keyword>
<dbReference type="InterPro" id="IPR016187">
    <property type="entry name" value="CTDL_fold"/>
</dbReference>
<comment type="caution">
    <text evidence="2">The sequence shown here is derived from an EMBL/GenBank/DDBJ whole genome shotgun (WGS) entry which is preliminary data.</text>
</comment>
<dbReference type="Pfam" id="PF00059">
    <property type="entry name" value="Lectin_C"/>
    <property type="match status" value="1"/>
</dbReference>